<evidence type="ECO:0000256" key="2">
    <source>
        <dbReference type="SAM" id="Phobius"/>
    </source>
</evidence>
<feature type="region of interest" description="Disordered" evidence="1">
    <location>
        <begin position="57"/>
        <end position="78"/>
    </location>
</feature>
<keyword evidence="2" id="KW-0812">Transmembrane</keyword>
<organism evidence="3 4">
    <name type="scientific">Streptomyces phaeochromogenes</name>
    <dbReference type="NCBI Taxonomy" id="1923"/>
    <lineage>
        <taxon>Bacteria</taxon>
        <taxon>Bacillati</taxon>
        <taxon>Actinomycetota</taxon>
        <taxon>Actinomycetes</taxon>
        <taxon>Kitasatosporales</taxon>
        <taxon>Streptomycetaceae</taxon>
        <taxon>Streptomyces</taxon>
        <taxon>Streptomyces phaeochromogenes group</taxon>
    </lineage>
</organism>
<dbReference type="Proteomes" id="UP001340816">
    <property type="component" value="Chromosome"/>
</dbReference>
<gene>
    <name evidence="3" type="ORF">OHB35_33595</name>
</gene>
<sequence>MKALLSSKPVLWFLFLFNLVVAVAAPFVVDGSQGVMTAVGMGVVSLGAGLSLLKGRGQTQTHAQGQGQGQGQRQGQRA</sequence>
<dbReference type="EMBL" id="CP109135">
    <property type="protein sequence ID" value="WSD17765.1"/>
    <property type="molecule type" value="Genomic_DNA"/>
</dbReference>
<protein>
    <submittedName>
        <fullName evidence="3">Uncharacterized protein</fullName>
    </submittedName>
</protein>
<keyword evidence="2" id="KW-0472">Membrane</keyword>
<proteinExistence type="predicted"/>
<dbReference type="RefSeq" id="WP_326760729.1">
    <property type="nucleotide sequence ID" value="NZ_CP109135.1"/>
</dbReference>
<accession>A0ABZ1HHU8</accession>
<feature type="transmembrane region" description="Helical" evidence="2">
    <location>
        <begin position="34"/>
        <end position="53"/>
    </location>
</feature>
<name>A0ABZ1HHU8_STRPH</name>
<keyword evidence="2" id="KW-1133">Transmembrane helix</keyword>
<evidence type="ECO:0000313" key="3">
    <source>
        <dbReference type="EMBL" id="WSD17765.1"/>
    </source>
</evidence>
<keyword evidence="4" id="KW-1185">Reference proteome</keyword>
<evidence type="ECO:0000313" key="4">
    <source>
        <dbReference type="Proteomes" id="UP001340816"/>
    </source>
</evidence>
<reference evidence="3 4" key="1">
    <citation type="submission" date="2022-10" db="EMBL/GenBank/DDBJ databases">
        <title>The complete genomes of actinobacterial strains from the NBC collection.</title>
        <authorList>
            <person name="Joergensen T.S."/>
            <person name="Alvarez Arevalo M."/>
            <person name="Sterndorff E.B."/>
            <person name="Faurdal D."/>
            <person name="Vuksanovic O."/>
            <person name="Mourched A.-S."/>
            <person name="Charusanti P."/>
            <person name="Shaw S."/>
            <person name="Blin K."/>
            <person name="Weber T."/>
        </authorList>
    </citation>
    <scope>NUCLEOTIDE SEQUENCE [LARGE SCALE GENOMIC DNA]</scope>
    <source>
        <strain evidence="3 4">NBC 01752</strain>
    </source>
</reference>
<evidence type="ECO:0000256" key="1">
    <source>
        <dbReference type="SAM" id="MobiDB-lite"/>
    </source>
</evidence>